<evidence type="ECO:0000256" key="1">
    <source>
        <dbReference type="SAM" id="MobiDB-lite"/>
    </source>
</evidence>
<keyword evidence="3" id="KW-1185">Reference proteome</keyword>
<name>A0A2V1EDS7_9PLEO</name>
<dbReference type="Proteomes" id="UP000244855">
    <property type="component" value="Unassembled WGS sequence"/>
</dbReference>
<sequence length="94" mass="10838">MKLCTNSHQDATSQTPSRRHFFPMHTKHRSFPPLLTPPAFSPLRLTKRPSTPSLPSFPNNALSHPSTHHVLFSRRQSTWQKSCSAVRRGRPERR</sequence>
<feature type="compositionally biased region" description="Polar residues" evidence="1">
    <location>
        <begin position="1"/>
        <end position="16"/>
    </location>
</feature>
<proteinExistence type="predicted"/>
<gene>
    <name evidence="2" type="ORF">DM02DRAFT_326595</name>
</gene>
<accession>A0A2V1EDS7</accession>
<evidence type="ECO:0000313" key="2">
    <source>
        <dbReference type="EMBL" id="PVI07425.1"/>
    </source>
</evidence>
<feature type="region of interest" description="Disordered" evidence="1">
    <location>
        <begin position="1"/>
        <end position="35"/>
    </location>
</feature>
<dbReference type="EMBL" id="KZ805304">
    <property type="protein sequence ID" value="PVI07425.1"/>
    <property type="molecule type" value="Genomic_DNA"/>
</dbReference>
<reference evidence="2 3" key="1">
    <citation type="journal article" date="2018" name="Sci. Rep.">
        <title>Comparative genomics provides insights into the lifestyle and reveals functional heterogeneity of dark septate endophytic fungi.</title>
        <authorList>
            <person name="Knapp D.G."/>
            <person name="Nemeth J.B."/>
            <person name="Barry K."/>
            <person name="Hainaut M."/>
            <person name="Henrissat B."/>
            <person name="Johnson J."/>
            <person name="Kuo A."/>
            <person name="Lim J.H.P."/>
            <person name="Lipzen A."/>
            <person name="Nolan M."/>
            <person name="Ohm R.A."/>
            <person name="Tamas L."/>
            <person name="Grigoriev I.V."/>
            <person name="Spatafora J.W."/>
            <person name="Nagy L.G."/>
            <person name="Kovacs G.M."/>
        </authorList>
    </citation>
    <scope>NUCLEOTIDE SEQUENCE [LARGE SCALE GENOMIC DNA]</scope>
    <source>
        <strain evidence="2 3">DSE2036</strain>
    </source>
</reference>
<protein>
    <submittedName>
        <fullName evidence="2">Uncharacterized protein</fullName>
    </submittedName>
</protein>
<evidence type="ECO:0000313" key="3">
    <source>
        <dbReference type="Proteomes" id="UP000244855"/>
    </source>
</evidence>
<dbReference type="AlphaFoldDB" id="A0A2V1EDS7"/>
<organism evidence="2 3">
    <name type="scientific">Periconia macrospinosa</name>
    <dbReference type="NCBI Taxonomy" id="97972"/>
    <lineage>
        <taxon>Eukaryota</taxon>
        <taxon>Fungi</taxon>
        <taxon>Dikarya</taxon>
        <taxon>Ascomycota</taxon>
        <taxon>Pezizomycotina</taxon>
        <taxon>Dothideomycetes</taxon>
        <taxon>Pleosporomycetidae</taxon>
        <taxon>Pleosporales</taxon>
        <taxon>Massarineae</taxon>
        <taxon>Periconiaceae</taxon>
        <taxon>Periconia</taxon>
    </lineage>
</organism>
<feature type="compositionally biased region" description="Basic residues" evidence="1">
    <location>
        <begin position="17"/>
        <end position="30"/>
    </location>
</feature>